<feature type="transmembrane region" description="Helical" evidence="6">
    <location>
        <begin position="484"/>
        <end position="504"/>
    </location>
</feature>
<keyword evidence="3 6" id="KW-0812">Transmembrane</keyword>
<evidence type="ECO:0000256" key="5">
    <source>
        <dbReference type="ARBA" id="ARBA00023136"/>
    </source>
</evidence>
<sequence length="555" mass="63011">MAFLRTSPPLYLGEERGLAGFMFLPGSSMPKRVLKMSTVETLAEIRFERRGCHCKIFFSKAALCISGLILSHSLVKLVVVEVLIDYLTGKWKKVHLPIAATIINFREAISTVLAVFVTHIADSYIGRYQMLVISALSYVMGLMLLRISATSPNPSIEFGSIYAATEVIALGKSGLDSLLLDFLEDQLSERENPDINEDQKISRTNFWRYTCSLSGYAIGVFWLSKAAWEEIFMIATLVMGSCFLLFFCGFYFYYHKKPTGRGSPFGMTFGVFKAAKSKWDLNYTHISSQFYWKFAPRLFVWNHTGQIQLLPKVQFFRWLDKAAIVETSSIGPVEQENCGNLCPVKQVREVKRLLTLIPMWMAFFAFSLIRANGPWQVEVHRLLLIKKKGIDPSKPSDPNDPNQIIPMSNFWLLPQFILLGLMDALAVEGLQEFVDNYVTKSMKSYGKLFNDCVLGFGNFFSIGCILLIRTWFKDVINNSHLDRYFLALAILGLVFYCIYVFCVLPKYAHMEAPSEDLELEDVLEDGVRDLTESKDVLEDGVRDLTESKDVLEDGV</sequence>
<keyword evidence="5 6" id="KW-0472">Membrane</keyword>
<evidence type="ECO:0000256" key="4">
    <source>
        <dbReference type="ARBA" id="ARBA00022989"/>
    </source>
</evidence>
<feature type="transmembrane region" description="Helical" evidence="6">
    <location>
        <begin position="231"/>
        <end position="254"/>
    </location>
</feature>
<keyword evidence="8" id="KW-1185">Reference proteome</keyword>
<feature type="transmembrane region" description="Helical" evidence="6">
    <location>
        <begin position="448"/>
        <end position="472"/>
    </location>
</feature>
<feature type="transmembrane region" description="Helical" evidence="6">
    <location>
        <begin position="95"/>
        <end position="118"/>
    </location>
</feature>
<dbReference type="Proteomes" id="UP001459277">
    <property type="component" value="Unassembled WGS sequence"/>
</dbReference>
<dbReference type="AlphaFoldDB" id="A0AAW2BC58"/>
<evidence type="ECO:0000256" key="6">
    <source>
        <dbReference type="SAM" id="Phobius"/>
    </source>
</evidence>
<evidence type="ECO:0000313" key="8">
    <source>
        <dbReference type="Proteomes" id="UP001459277"/>
    </source>
</evidence>
<protein>
    <recommendedName>
        <fullName evidence="9">Peptide transporter</fullName>
    </recommendedName>
</protein>
<feature type="transmembrane region" description="Helical" evidence="6">
    <location>
        <begin position="130"/>
        <end position="149"/>
    </location>
</feature>
<keyword evidence="4 6" id="KW-1133">Transmembrane helix</keyword>
<comment type="subcellular location">
    <subcellularLocation>
        <location evidence="1">Membrane</location>
        <topology evidence="1">Multi-pass membrane protein</topology>
    </subcellularLocation>
</comment>
<gene>
    <name evidence="7" type="ORF">SO802_033110</name>
</gene>
<name>A0AAW2BC58_9ROSI</name>
<evidence type="ECO:0008006" key="9">
    <source>
        <dbReference type="Google" id="ProtNLM"/>
    </source>
</evidence>
<evidence type="ECO:0000256" key="1">
    <source>
        <dbReference type="ARBA" id="ARBA00004141"/>
    </source>
</evidence>
<comment type="similarity">
    <text evidence="2">Belongs to the major facilitator superfamily. Proton-dependent oligopeptide transporter (POT/PTR) (TC 2.A.17) family.</text>
</comment>
<reference evidence="7 8" key="1">
    <citation type="submission" date="2024-01" db="EMBL/GenBank/DDBJ databases">
        <title>A telomere-to-telomere, gap-free genome of sweet tea (Lithocarpus litseifolius).</title>
        <authorList>
            <person name="Zhou J."/>
        </authorList>
    </citation>
    <scope>NUCLEOTIDE SEQUENCE [LARGE SCALE GENOMIC DNA]</scope>
    <source>
        <strain evidence="7">Zhou-2022a</strain>
        <tissue evidence="7">Leaf</tissue>
    </source>
</reference>
<comment type="caution">
    <text evidence="7">The sequence shown here is derived from an EMBL/GenBank/DDBJ whole genome shotgun (WGS) entry which is preliminary data.</text>
</comment>
<proteinExistence type="inferred from homology"/>
<dbReference type="Pfam" id="PF00854">
    <property type="entry name" value="PTR2"/>
    <property type="match status" value="1"/>
</dbReference>
<evidence type="ECO:0000256" key="3">
    <source>
        <dbReference type="ARBA" id="ARBA00022692"/>
    </source>
</evidence>
<dbReference type="InterPro" id="IPR036259">
    <property type="entry name" value="MFS_trans_sf"/>
</dbReference>
<dbReference type="GO" id="GO:0016020">
    <property type="term" value="C:membrane"/>
    <property type="evidence" value="ECO:0007669"/>
    <property type="project" value="UniProtKB-SubCell"/>
</dbReference>
<accession>A0AAW2BC58</accession>
<evidence type="ECO:0000313" key="7">
    <source>
        <dbReference type="EMBL" id="KAK9983585.1"/>
    </source>
</evidence>
<evidence type="ECO:0000256" key="2">
    <source>
        <dbReference type="ARBA" id="ARBA00005982"/>
    </source>
</evidence>
<feature type="transmembrane region" description="Helical" evidence="6">
    <location>
        <begin position="56"/>
        <end position="75"/>
    </location>
</feature>
<organism evidence="7 8">
    <name type="scientific">Lithocarpus litseifolius</name>
    <dbReference type="NCBI Taxonomy" id="425828"/>
    <lineage>
        <taxon>Eukaryota</taxon>
        <taxon>Viridiplantae</taxon>
        <taxon>Streptophyta</taxon>
        <taxon>Embryophyta</taxon>
        <taxon>Tracheophyta</taxon>
        <taxon>Spermatophyta</taxon>
        <taxon>Magnoliopsida</taxon>
        <taxon>eudicotyledons</taxon>
        <taxon>Gunneridae</taxon>
        <taxon>Pentapetalae</taxon>
        <taxon>rosids</taxon>
        <taxon>fabids</taxon>
        <taxon>Fagales</taxon>
        <taxon>Fagaceae</taxon>
        <taxon>Lithocarpus</taxon>
    </lineage>
</organism>
<dbReference type="Gene3D" id="1.20.1250.20">
    <property type="entry name" value="MFS general substrate transporter like domains"/>
    <property type="match status" value="2"/>
</dbReference>
<dbReference type="GO" id="GO:0022857">
    <property type="term" value="F:transmembrane transporter activity"/>
    <property type="evidence" value="ECO:0007669"/>
    <property type="project" value="InterPro"/>
</dbReference>
<dbReference type="EMBL" id="JAZDWU010000012">
    <property type="protein sequence ID" value="KAK9983585.1"/>
    <property type="molecule type" value="Genomic_DNA"/>
</dbReference>
<dbReference type="PANTHER" id="PTHR11654">
    <property type="entry name" value="OLIGOPEPTIDE TRANSPORTER-RELATED"/>
    <property type="match status" value="1"/>
</dbReference>
<dbReference type="InterPro" id="IPR000109">
    <property type="entry name" value="POT_fam"/>
</dbReference>